<sequence length="327" mass="35473">MPAAPHERHRQHHAMQSGQRLEHRQLLIDPVLPLLESHVRHGYPLVSVRARPNHPWAKSQYGCDPAEKPLIRPGWHDASECGFTLGHMVESACDSELLTSSSADRAVGVSTSSNGPHMRTTLVYDTLVPPPSIAPDRTRSAATSFIKYFTPPRWPVVVRGFATSQRLGIKHLREKPVAPVRGYRGSRSLCGDVRPASSVGEADNSDRCSSTWMGEDERLADRAALIDAAIGRVRGRAQSHGGLVVLEVDAYKAITDLRIASHAMSSDPARLATVIANLHRQACERASTAAEQAYGEVIAGPAAPAQAVSAEWEDPGELGPTRITFSM</sequence>
<evidence type="ECO:0000313" key="3">
    <source>
        <dbReference type="Proteomes" id="UP000432464"/>
    </source>
</evidence>
<protein>
    <submittedName>
        <fullName evidence="2">Uncharacterized protein</fullName>
    </submittedName>
</protein>
<dbReference type="Pfam" id="PF02575">
    <property type="entry name" value="YbaB_DNA_bd"/>
    <property type="match status" value="1"/>
</dbReference>
<feature type="region of interest" description="Disordered" evidence="1">
    <location>
        <begin position="308"/>
        <end position="327"/>
    </location>
</feature>
<reference evidence="2 3" key="1">
    <citation type="submission" date="2019-11" db="EMBL/GenBank/DDBJ databases">
        <title>Nocardia sp. nov. CT2-14 isolated from soil.</title>
        <authorList>
            <person name="Kanchanasin P."/>
            <person name="Tanasupawat S."/>
            <person name="Yuki M."/>
            <person name="Kudo T."/>
        </authorList>
    </citation>
    <scope>NUCLEOTIDE SEQUENCE [LARGE SCALE GENOMIC DNA]</scope>
    <source>
        <strain evidence="2 3">CT2-14</strain>
    </source>
</reference>
<comment type="caution">
    <text evidence="2">The sequence shown here is derived from an EMBL/GenBank/DDBJ whole genome shotgun (WGS) entry which is preliminary data.</text>
</comment>
<name>A0A6I3KXE2_9NOCA</name>
<dbReference type="SUPFAM" id="SSF82607">
    <property type="entry name" value="YbaB-like"/>
    <property type="match status" value="1"/>
</dbReference>
<dbReference type="InterPro" id="IPR004401">
    <property type="entry name" value="YbaB/EbfC"/>
</dbReference>
<dbReference type="AlphaFoldDB" id="A0A6I3KXE2"/>
<evidence type="ECO:0000256" key="1">
    <source>
        <dbReference type="SAM" id="MobiDB-lite"/>
    </source>
</evidence>
<dbReference type="GO" id="GO:0003677">
    <property type="term" value="F:DNA binding"/>
    <property type="evidence" value="ECO:0007669"/>
    <property type="project" value="InterPro"/>
</dbReference>
<dbReference type="InterPro" id="IPR036894">
    <property type="entry name" value="YbaB-like_sf"/>
</dbReference>
<keyword evidence="3" id="KW-1185">Reference proteome</keyword>
<evidence type="ECO:0000313" key="2">
    <source>
        <dbReference type="EMBL" id="MTE14151.1"/>
    </source>
</evidence>
<accession>A0A6I3KXE2</accession>
<gene>
    <name evidence="2" type="ORF">GLP40_15435</name>
</gene>
<dbReference type="Gene3D" id="3.30.1310.10">
    <property type="entry name" value="Nucleoid-associated protein YbaB-like domain"/>
    <property type="match status" value="1"/>
</dbReference>
<dbReference type="EMBL" id="WMBB01000006">
    <property type="protein sequence ID" value="MTE14151.1"/>
    <property type="molecule type" value="Genomic_DNA"/>
</dbReference>
<feature type="region of interest" description="Disordered" evidence="1">
    <location>
        <begin position="1"/>
        <end position="21"/>
    </location>
</feature>
<organism evidence="2 3">
    <name type="scientific">Nocardia aurantiaca</name>
    <dbReference type="NCBI Taxonomy" id="2675850"/>
    <lineage>
        <taxon>Bacteria</taxon>
        <taxon>Bacillati</taxon>
        <taxon>Actinomycetota</taxon>
        <taxon>Actinomycetes</taxon>
        <taxon>Mycobacteriales</taxon>
        <taxon>Nocardiaceae</taxon>
        <taxon>Nocardia</taxon>
    </lineage>
</organism>
<dbReference type="Proteomes" id="UP000432464">
    <property type="component" value="Unassembled WGS sequence"/>
</dbReference>
<proteinExistence type="predicted"/>